<keyword evidence="4" id="KW-0540">Nuclease</keyword>
<proteinExistence type="inferred from homology"/>
<dbReference type="EMBL" id="JAUJYO010000012">
    <property type="protein sequence ID" value="KAK1301925.1"/>
    <property type="molecule type" value="Genomic_DNA"/>
</dbReference>
<protein>
    <recommendedName>
        <fullName evidence="9">DDE Tnp4 domain-containing protein</fullName>
    </recommendedName>
</protein>
<evidence type="ECO:0000256" key="3">
    <source>
        <dbReference type="ARBA" id="ARBA00006958"/>
    </source>
</evidence>
<dbReference type="Proteomes" id="UP001180020">
    <property type="component" value="Unassembled WGS sequence"/>
</dbReference>
<accession>A0AAV9DLM4</accession>
<dbReference type="GO" id="GO:0005634">
    <property type="term" value="C:nucleus"/>
    <property type="evidence" value="ECO:0007669"/>
    <property type="project" value="UniProtKB-SubCell"/>
</dbReference>
<comment type="caution">
    <text evidence="10">The sequence shown here is derived from an EMBL/GenBank/DDBJ whole genome shotgun (WGS) entry which is preliminary data.</text>
</comment>
<feature type="domain" description="DDE Tnp4" evidence="9">
    <location>
        <begin position="199"/>
        <end position="368"/>
    </location>
</feature>
<sequence length="425" mass="46386">MDPSLLLVLSNLLHLQNHLDNPSTTSLLSSSSPSSTSSSAAPLLFFALASALSYASSSLLRHPRPSSPPSHSHHHPLLRSLPRDDSLFRRSFGLSFPVFSTLLDHLHPHLSRLSLPVPSDLALSISLSRLHLGLSPISLSRHHHLHPYLISKITNSVTRLLSTNLYPDYVKIPAGHRLLHTVHSFKDLSGGLSNICGAIDGSPIKIKLPSSTTAASAAAFRSRHGGHPAVLLQAVADHRAIFWDVCIRAPGSSDDASHLRESALYGRLTAGEILQDAVITVRGHHVRPYLVGDWCYPLMSFLLTPFTPNGTGTPARNRFDEALMRAREVSVVRAIGLLKARWGILRKGLNVGLDHAPQTVAACCVLHNMCQVAGEPEPEGGPWREPEESGTPARALESEKSFCFFGERLRQALADDLQEKQQRVR</sequence>
<evidence type="ECO:0000256" key="6">
    <source>
        <dbReference type="ARBA" id="ARBA00022801"/>
    </source>
</evidence>
<evidence type="ECO:0000313" key="11">
    <source>
        <dbReference type="Proteomes" id="UP001180020"/>
    </source>
</evidence>
<evidence type="ECO:0000313" key="10">
    <source>
        <dbReference type="EMBL" id="KAK1301925.1"/>
    </source>
</evidence>
<organism evidence="10 11">
    <name type="scientific">Acorus calamus</name>
    <name type="common">Sweet flag</name>
    <dbReference type="NCBI Taxonomy" id="4465"/>
    <lineage>
        <taxon>Eukaryota</taxon>
        <taxon>Viridiplantae</taxon>
        <taxon>Streptophyta</taxon>
        <taxon>Embryophyta</taxon>
        <taxon>Tracheophyta</taxon>
        <taxon>Spermatophyta</taxon>
        <taxon>Magnoliopsida</taxon>
        <taxon>Liliopsida</taxon>
        <taxon>Acoraceae</taxon>
        <taxon>Acorus</taxon>
    </lineage>
</organism>
<dbReference type="GO" id="GO:0016787">
    <property type="term" value="F:hydrolase activity"/>
    <property type="evidence" value="ECO:0007669"/>
    <property type="project" value="UniProtKB-KW"/>
</dbReference>
<gene>
    <name evidence="10" type="ORF">QJS10_CPB12g01403</name>
</gene>
<evidence type="ECO:0000256" key="8">
    <source>
        <dbReference type="SAM" id="MobiDB-lite"/>
    </source>
</evidence>
<comment type="subcellular location">
    <subcellularLocation>
        <location evidence="2">Nucleus</location>
    </subcellularLocation>
</comment>
<dbReference type="GO" id="GO:0046872">
    <property type="term" value="F:metal ion binding"/>
    <property type="evidence" value="ECO:0007669"/>
    <property type="project" value="UniProtKB-KW"/>
</dbReference>
<evidence type="ECO:0000256" key="1">
    <source>
        <dbReference type="ARBA" id="ARBA00001968"/>
    </source>
</evidence>
<dbReference type="GO" id="GO:0004518">
    <property type="term" value="F:nuclease activity"/>
    <property type="evidence" value="ECO:0007669"/>
    <property type="project" value="UniProtKB-KW"/>
</dbReference>
<dbReference type="InterPro" id="IPR045249">
    <property type="entry name" value="HARBI1-like"/>
</dbReference>
<dbReference type="Pfam" id="PF13359">
    <property type="entry name" value="DDE_Tnp_4"/>
    <property type="match status" value="1"/>
</dbReference>
<reference evidence="10" key="1">
    <citation type="journal article" date="2023" name="Nat. Commun.">
        <title>Diploid and tetraploid genomes of Acorus and the evolution of monocots.</title>
        <authorList>
            <person name="Ma L."/>
            <person name="Liu K.W."/>
            <person name="Li Z."/>
            <person name="Hsiao Y.Y."/>
            <person name="Qi Y."/>
            <person name="Fu T."/>
            <person name="Tang G.D."/>
            <person name="Zhang D."/>
            <person name="Sun W.H."/>
            <person name="Liu D.K."/>
            <person name="Li Y."/>
            <person name="Chen G.Z."/>
            <person name="Liu X.D."/>
            <person name="Liao X.Y."/>
            <person name="Jiang Y.T."/>
            <person name="Yu X."/>
            <person name="Hao Y."/>
            <person name="Huang J."/>
            <person name="Zhao X.W."/>
            <person name="Ke S."/>
            <person name="Chen Y.Y."/>
            <person name="Wu W.L."/>
            <person name="Hsu J.L."/>
            <person name="Lin Y.F."/>
            <person name="Huang M.D."/>
            <person name="Li C.Y."/>
            <person name="Huang L."/>
            <person name="Wang Z.W."/>
            <person name="Zhao X."/>
            <person name="Zhong W.Y."/>
            <person name="Peng D.H."/>
            <person name="Ahmad S."/>
            <person name="Lan S."/>
            <person name="Zhang J.S."/>
            <person name="Tsai W.C."/>
            <person name="Van de Peer Y."/>
            <person name="Liu Z.J."/>
        </authorList>
    </citation>
    <scope>NUCLEOTIDE SEQUENCE</scope>
    <source>
        <strain evidence="10">CP</strain>
    </source>
</reference>
<keyword evidence="5" id="KW-0479">Metal-binding</keyword>
<comment type="similarity">
    <text evidence="3">Belongs to the HARBI1 family.</text>
</comment>
<keyword evidence="11" id="KW-1185">Reference proteome</keyword>
<dbReference type="AlphaFoldDB" id="A0AAV9DLM4"/>
<keyword evidence="7" id="KW-0539">Nucleus</keyword>
<dbReference type="PANTHER" id="PTHR22930">
    <property type="match status" value="1"/>
</dbReference>
<reference evidence="10" key="2">
    <citation type="submission" date="2023-06" db="EMBL/GenBank/DDBJ databases">
        <authorList>
            <person name="Ma L."/>
            <person name="Liu K.-W."/>
            <person name="Li Z."/>
            <person name="Hsiao Y.-Y."/>
            <person name="Qi Y."/>
            <person name="Fu T."/>
            <person name="Tang G."/>
            <person name="Zhang D."/>
            <person name="Sun W.-H."/>
            <person name="Liu D.-K."/>
            <person name="Li Y."/>
            <person name="Chen G.-Z."/>
            <person name="Liu X.-D."/>
            <person name="Liao X.-Y."/>
            <person name="Jiang Y.-T."/>
            <person name="Yu X."/>
            <person name="Hao Y."/>
            <person name="Huang J."/>
            <person name="Zhao X.-W."/>
            <person name="Ke S."/>
            <person name="Chen Y.-Y."/>
            <person name="Wu W.-L."/>
            <person name="Hsu J.-L."/>
            <person name="Lin Y.-F."/>
            <person name="Huang M.-D."/>
            <person name="Li C.-Y."/>
            <person name="Huang L."/>
            <person name="Wang Z.-W."/>
            <person name="Zhao X."/>
            <person name="Zhong W.-Y."/>
            <person name="Peng D.-H."/>
            <person name="Ahmad S."/>
            <person name="Lan S."/>
            <person name="Zhang J.-S."/>
            <person name="Tsai W.-C."/>
            <person name="Van De Peer Y."/>
            <person name="Liu Z.-J."/>
        </authorList>
    </citation>
    <scope>NUCLEOTIDE SEQUENCE</scope>
    <source>
        <strain evidence="10">CP</strain>
        <tissue evidence="10">Leaves</tissue>
    </source>
</reference>
<evidence type="ECO:0000259" key="9">
    <source>
        <dbReference type="Pfam" id="PF13359"/>
    </source>
</evidence>
<evidence type="ECO:0000256" key="7">
    <source>
        <dbReference type="ARBA" id="ARBA00023242"/>
    </source>
</evidence>
<name>A0AAV9DLM4_ACOCL</name>
<dbReference type="InterPro" id="IPR027806">
    <property type="entry name" value="HARBI1_dom"/>
</dbReference>
<keyword evidence="6" id="KW-0378">Hydrolase</keyword>
<evidence type="ECO:0000256" key="5">
    <source>
        <dbReference type="ARBA" id="ARBA00022723"/>
    </source>
</evidence>
<evidence type="ECO:0000256" key="4">
    <source>
        <dbReference type="ARBA" id="ARBA00022722"/>
    </source>
</evidence>
<dbReference type="PANTHER" id="PTHR22930:SF287">
    <property type="entry name" value="NUCLEASE HARBI1 ISOFORM X1"/>
    <property type="match status" value="1"/>
</dbReference>
<comment type="cofactor">
    <cofactor evidence="1">
        <name>a divalent metal cation</name>
        <dbReference type="ChEBI" id="CHEBI:60240"/>
    </cofactor>
</comment>
<evidence type="ECO:0000256" key="2">
    <source>
        <dbReference type="ARBA" id="ARBA00004123"/>
    </source>
</evidence>
<feature type="region of interest" description="Disordered" evidence="8">
    <location>
        <begin position="375"/>
        <end position="395"/>
    </location>
</feature>